<dbReference type="SUPFAM" id="SSF55729">
    <property type="entry name" value="Acyl-CoA N-acyltransferases (Nat)"/>
    <property type="match status" value="1"/>
</dbReference>
<dbReference type="InterPro" id="IPR016181">
    <property type="entry name" value="Acyl_CoA_acyltransferase"/>
</dbReference>
<dbReference type="PANTHER" id="PTHR43792:SF8">
    <property type="entry name" value="[RIBOSOMAL PROTEIN US5]-ALANINE N-ACETYLTRANSFERASE"/>
    <property type="match status" value="1"/>
</dbReference>
<organism evidence="5">
    <name type="scientific">freshwater metagenome</name>
    <dbReference type="NCBI Taxonomy" id="449393"/>
    <lineage>
        <taxon>unclassified sequences</taxon>
        <taxon>metagenomes</taxon>
        <taxon>ecological metagenomes</taxon>
    </lineage>
</organism>
<dbReference type="InterPro" id="IPR051531">
    <property type="entry name" value="N-acetyltransferase"/>
</dbReference>
<dbReference type="InterPro" id="IPR000182">
    <property type="entry name" value="GNAT_dom"/>
</dbReference>
<name>A0A6J5ZL67_9ZZZZ</name>
<dbReference type="Gene3D" id="3.40.630.30">
    <property type="match status" value="1"/>
</dbReference>
<accession>A0A6J5ZL67</accession>
<dbReference type="GO" id="GO:0005737">
    <property type="term" value="C:cytoplasm"/>
    <property type="evidence" value="ECO:0007669"/>
    <property type="project" value="TreeGrafter"/>
</dbReference>
<evidence type="ECO:0000313" key="5">
    <source>
        <dbReference type="EMBL" id="CAB4343354.1"/>
    </source>
</evidence>
<sequence length="198" mass="22449">MSKPWPVTLINGDVKLRPLNVRDASTWQKLRSENQSWLSEWEATAPLPSLDPPPTFRNSTKSMLKDAKDGYAMPFVVEYQGEFVGQLNVADIVYGSLRGCHFGYWITEKVAGLGIMTTAVALATDHLFFGVHLHRVEVAIRPENIPSNKLVQRLGFRFEGVRPAFLHINNAWRDHNIYSLLREDVETRVIHRAPIIGS</sequence>
<evidence type="ECO:0000259" key="4">
    <source>
        <dbReference type="PROSITE" id="PS51186"/>
    </source>
</evidence>
<evidence type="ECO:0000256" key="2">
    <source>
        <dbReference type="ARBA" id="ARBA00023315"/>
    </source>
</evidence>
<dbReference type="EMBL" id="CAESAJ010000162">
    <property type="protein sequence ID" value="CAB4343354.1"/>
    <property type="molecule type" value="Genomic_DNA"/>
</dbReference>
<feature type="domain" description="N-acetyltransferase" evidence="4">
    <location>
        <begin position="14"/>
        <end position="183"/>
    </location>
</feature>
<dbReference type="Pfam" id="PF13302">
    <property type="entry name" value="Acetyltransf_3"/>
    <property type="match status" value="1"/>
</dbReference>
<protein>
    <submittedName>
        <fullName evidence="5">Unannotated protein</fullName>
    </submittedName>
</protein>
<reference evidence="5" key="1">
    <citation type="submission" date="2020-05" db="EMBL/GenBank/DDBJ databases">
        <authorList>
            <person name="Chiriac C."/>
            <person name="Salcher M."/>
            <person name="Ghai R."/>
            <person name="Kavagutti S V."/>
        </authorList>
    </citation>
    <scope>NUCLEOTIDE SEQUENCE</scope>
</reference>
<dbReference type="PROSITE" id="PS51186">
    <property type="entry name" value="GNAT"/>
    <property type="match status" value="1"/>
</dbReference>
<evidence type="ECO:0000256" key="1">
    <source>
        <dbReference type="ARBA" id="ARBA00022679"/>
    </source>
</evidence>
<proteinExistence type="inferred from homology"/>
<dbReference type="AlphaFoldDB" id="A0A6J5ZL67"/>
<keyword evidence="2" id="KW-0012">Acyltransferase</keyword>
<gene>
    <name evidence="5" type="ORF">UFOPK3770_01169</name>
</gene>
<dbReference type="PANTHER" id="PTHR43792">
    <property type="entry name" value="GNAT FAMILY, PUTATIVE (AFU_ORTHOLOGUE AFUA_3G00765)-RELATED-RELATED"/>
    <property type="match status" value="1"/>
</dbReference>
<dbReference type="GO" id="GO:0008999">
    <property type="term" value="F:protein-N-terminal-alanine acetyltransferase activity"/>
    <property type="evidence" value="ECO:0007669"/>
    <property type="project" value="TreeGrafter"/>
</dbReference>
<comment type="similarity">
    <text evidence="3">Belongs to the acetyltransferase family. RimJ subfamily.</text>
</comment>
<evidence type="ECO:0000256" key="3">
    <source>
        <dbReference type="ARBA" id="ARBA00038502"/>
    </source>
</evidence>
<keyword evidence="1" id="KW-0808">Transferase</keyword>